<dbReference type="OrthoDB" id="156249at2759"/>
<keyword evidence="3" id="KW-1185">Reference proteome</keyword>
<feature type="compositionally biased region" description="Low complexity" evidence="1">
    <location>
        <begin position="78"/>
        <end position="98"/>
    </location>
</feature>
<organism evidence="2 3">
    <name type="scientific">Phytophthora lilii</name>
    <dbReference type="NCBI Taxonomy" id="2077276"/>
    <lineage>
        <taxon>Eukaryota</taxon>
        <taxon>Sar</taxon>
        <taxon>Stramenopiles</taxon>
        <taxon>Oomycota</taxon>
        <taxon>Peronosporomycetes</taxon>
        <taxon>Peronosporales</taxon>
        <taxon>Peronosporaceae</taxon>
        <taxon>Phytophthora</taxon>
    </lineage>
</organism>
<evidence type="ECO:0000313" key="3">
    <source>
        <dbReference type="Proteomes" id="UP001165083"/>
    </source>
</evidence>
<protein>
    <submittedName>
        <fullName evidence="2">Unnamed protein product</fullName>
    </submittedName>
</protein>
<feature type="compositionally biased region" description="Basic and acidic residues" evidence="1">
    <location>
        <begin position="110"/>
        <end position="130"/>
    </location>
</feature>
<dbReference type="Proteomes" id="UP001165083">
    <property type="component" value="Unassembled WGS sequence"/>
</dbReference>
<name>A0A9W6TIQ8_9STRA</name>
<evidence type="ECO:0000313" key="2">
    <source>
        <dbReference type="EMBL" id="GMF13424.1"/>
    </source>
</evidence>
<comment type="caution">
    <text evidence="2">The sequence shown here is derived from an EMBL/GenBank/DDBJ whole genome shotgun (WGS) entry which is preliminary data.</text>
</comment>
<accession>A0A9W6TIQ8</accession>
<proteinExistence type="predicted"/>
<gene>
    <name evidence="2" type="ORF">Plil01_000389800</name>
</gene>
<dbReference type="AlphaFoldDB" id="A0A9W6TIQ8"/>
<feature type="region of interest" description="Disordered" evidence="1">
    <location>
        <begin position="73"/>
        <end position="130"/>
    </location>
</feature>
<evidence type="ECO:0000256" key="1">
    <source>
        <dbReference type="SAM" id="MobiDB-lite"/>
    </source>
</evidence>
<reference evidence="2" key="1">
    <citation type="submission" date="2023-04" db="EMBL/GenBank/DDBJ databases">
        <title>Phytophthora lilii NBRC 32176.</title>
        <authorList>
            <person name="Ichikawa N."/>
            <person name="Sato H."/>
            <person name="Tonouchi N."/>
        </authorList>
    </citation>
    <scope>NUCLEOTIDE SEQUENCE</scope>
    <source>
        <strain evidence="2">NBRC 32176</strain>
    </source>
</reference>
<dbReference type="EMBL" id="BSXW01000156">
    <property type="protein sequence ID" value="GMF13424.1"/>
    <property type="molecule type" value="Genomic_DNA"/>
</dbReference>
<sequence>MTSLERMDNFVLDELVDFFHASDELALPTALTFDDFEPESLLADAESLLGSADLLPLESIAPASTTQTANTVANYPATNSDTSSPTPNTVSSSPTINSGSTDKVPVVKTEQQRQRSKDAERRSIYRQRQKAEKEALRREIDELSAKLYKLQDSTDDGDMSPTTDMALSSCLWKAIASRQKEHRLAAEEEQLHLRAAISSRATLIQDLCGFLKKRVHDGAVTNGEIGDAPRHKRIRLEPTDSALFETFVQELHTVYLQADEVLSACDLESSEGAPFMTKRKEGTTEYYQHADRQILPFKFKQVCHSVWHLAQLKHRQEDREMYDGVDDPENTMAMKFRITSRRMGETVSLLQRVVIRRFQEVNRVVVVWKVFTEGEGLFRGMHSDETGWCIARPSTSSTMNGTILDTCFRHVPMHFSNSSTCTPVVNEFTDMVVSTGEEENQTVLKALENMLLDDTLANVAT</sequence>